<gene>
    <name evidence="6" type="ORF">SAMN04487928_13514</name>
</gene>
<evidence type="ECO:0000256" key="2">
    <source>
        <dbReference type="ARBA" id="ARBA00006739"/>
    </source>
</evidence>
<dbReference type="EMBL" id="FOXO01000035">
    <property type="protein sequence ID" value="SFQ33510.1"/>
    <property type="molecule type" value="Genomic_DNA"/>
</dbReference>
<evidence type="ECO:0000259" key="5">
    <source>
        <dbReference type="Pfam" id="PF00535"/>
    </source>
</evidence>
<evidence type="ECO:0000256" key="3">
    <source>
        <dbReference type="ARBA" id="ARBA00022676"/>
    </source>
</evidence>
<organism evidence="6 7">
    <name type="scientific">Butyrivibrio proteoclasticus</name>
    <dbReference type="NCBI Taxonomy" id="43305"/>
    <lineage>
        <taxon>Bacteria</taxon>
        <taxon>Bacillati</taxon>
        <taxon>Bacillota</taxon>
        <taxon>Clostridia</taxon>
        <taxon>Lachnospirales</taxon>
        <taxon>Lachnospiraceae</taxon>
        <taxon>Butyrivibrio</taxon>
    </lineage>
</organism>
<dbReference type="InterPro" id="IPR001173">
    <property type="entry name" value="Glyco_trans_2-like"/>
</dbReference>
<keyword evidence="3" id="KW-0328">Glycosyltransferase</keyword>
<name>A0A1I5XNL7_9FIRM</name>
<feature type="domain" description="Glycosyltransferase 2-like" evidence="5">
    <location>
        <begin position="8"/>
        <end position="124"/>
    </location>
</feature>
<dbReference type="Proteomes" id="UP000182624">
    <property type="component" value="Unassembled WGS sequence"/>
</dbReference>
<dbReference type="GO" id="GO:0016757">
    <property type="term" value="F:glycosyltransferase activity"/>
    <property type="evidence" value="ECO:0007669"/>
    <property type="project" value="UniProtKB-KW"/>
</dbReference>
<dbReference type="InterPro" id="IPR029044">
    <property type="entry name" value="Nucleotide-diphossugar_trans"/>
</dbReference>
<dbReference type="PANTHER" id="PTHR43179:SF12">
    <property type="entry name" value="GALACTOFURANOSYLTRANSFERASE GLFT2"/>
    <property type="match status" value="1"/>
</dbReference>
<evidence type="ECO:0000313" key="7">
    <source>
        <dbReference type="Proteomes" id="UP000182624"/>
    </source>
</evidence>
<sequence>MTHPQILIIILNYNTYELTLSMIEELKKLDYSYYNILVVDNNSPNNSGEILSRKSSEDNSYIFIQNDKNVGYAAGNNIGLRYAVEHGYKYSWVINNDILIKDSKVLSHMITILEEHPEYAGVGPMIYTLDNHICGPFCNRPTPFSMTLGIGIDLKYRKSQINTSRPVYRLFGCCMLLDNETMKQVDYLDERTFLYCEEDILAERVLKVGKTFYYDSNVSIKHMESSSLRYSVIKLKTNIKYVIDSRNIYMKEYRNWNCVIRFLVNTTYALKRYYRNAKRNRKI</sequence>
<evidence type="ECO:0000313" key="6">
    <source>
        <dbReference type="EMBL" id="SFQ33510.1"/>
    </source>
</evidence>
<evidence type="ECO:0000256" key="1">
    <source>
        <dbReference type="ARBA" id="ARBA00004776"/>
    </source>
</evidence>
<dbReference type="RefSeq" id="WP_074891332.1">
    <property type="nucleotide sequence ID" value="NZ_FOXO01000035.1"/>
</dbReference>
<comment type="pathway">
    <text evidence="1">Cell wall biogenesis; cell wall polysaccharide biosynthesis.</text>
</comment>
<dbReference type="OrthoDB" id="9813495at2"/>
<dbReference type="PANTHER" id="PTHR43179">
    <property type="entry name" value="RHAMNOSYLTRANSFERASE WBBL"/>
    <property type="match status" value="1"/>
</dbReference>
<evidence type="ECO:0000256" key="4">
    <source>
        <dbReference type="ARBA" id="ARBA00022679"/>
    </source>
</evidence>
<proteinExistence type="inferred from homology"/>
<keyword evidence="7" id="KW-1185">Reference proteome</keyword>
<accession>A0A1I5XNL7</accession>
<comment type="similarity">
    <text evidence="2">Belongs to the glycosyltransferase 2 family.</text>
</comment>
<reference evidence="7" key="1">
    <citation type="submission" date="2016-10" db="EMBL/GenBank/DDBJ databases">
        <authorList>
            <person name="Varghese N."/>
            <person name="Submissions S."/>
        </authorList>
    </citation>
    <scope>NUCLEOTIDE SEQUENCE [LARGE SCALE GENOMIC DNA]</scope>
    <source>
        <strain evidence="7">P18</strain>
    </source>
</reference>
<dbReference type="Gene3D" id="3.90.550.10">
    <property type="entry name" value="Spore Coat Polysaccharide Biosynthesis Protein SpsA, Chain A"/>
    <property type="match status" value="1"/>
</dbReference>
<dbReference type="SUPFAM" id="SSF53448">
    <property type="entry name" value="Nucleotide-diphospho-sugar transferases"/>
    <property type="match status" value="1"/>
</dbReference>
<dbReference type="AlphaFoldDB" id="A0A1I5XNL7"/>
<dbReference type="Pfam" id="PF00535">
    <property type="entry name" value="Glycos_transf_2"/>
    <property type="match status" value="1"/>
</dbReference>
<protein>
    <recommendedName>
        <fullName evidence="5">Glycosyltransferase 2-like domain-containing protein</fullName>
    </recommendedName>
</protein>
<keyword evidence="4" id="KW-0808">Transferase</keyword>